<evidence type="ECO:0000256" key="1">
    <source>
        <dbReference type="SAM" id="MobiDB-lite"/>
    </source>
</evidence>
<feature type="compositionally biased region" description="Gly residues" evidence="1">
    <location>
        <begin position="94"/>
        <end position="106"/>
    </location>
</feature>
<dbReference type="EMBL" id="CADCVI010000014">
    <property type="protein sequence ID" value="CAA9456473.1"/>
    <property type="molecule type" value="Genomic_DNA"/>
</dbReference>
<evidence type="ECO:0000313" key="2">
    <source>
        <dbReference type="EMBL" id="CAA9456473.1"/>
    </source>
</evidence>
<protein>
    <submittedName>
        <fullName evidence="2">Uncharacterized protein</fullName>
    </submittedName>
</protein>
<feature type="compositionally biased region" description="Low complexity" evidence="1">
    <location>
        <begin position="33"/>
        <end position="42"/>
    </location>
</feature>
<feature type="non-terminal residue" evidence="2">
    <location>
        <position position="1"/>
    </location>
</feature>
<accession>A0A6J4R0M0</accession>
<dbReference type="AlphaFoldDB" id="A0A6J4R0M0"/>
<feature type="compositionally biased region" description="Basic residues" evidence="1">
    <location>
        <begin position="43"/>
        <end position="55"/>
    </location>
</feature>
<feature type="non-terminal residue" evidence="2">
    <location>
        <position position="192"/>
    </location>
</feature>
<reference evidence="2" key="1">
    <citation type="submission" date="2020-02" db="EMBL/GenBank/DDBJ databases">
        <authorList>
            <person name="Meier V. D."/>
        </authorList>
    </citation>
    <scope>NUCLEOTIDE SEQUENCE</scope>
    <source>
        <strain evidence="2">AVDCRST_MAG25</strain>
    </source>
</reference>
<proteinExistence type="predicted"/>
<organism evidence="2">
    <name type="scientific">uncultured Rubrobacteraceae bacterium</name>
    <dbReference type="NCBI Taxonomy" id="349277"/>
    <lineage>
        <taxon>Bacteria</taxon>
        <taxon>Bacillati</taxon>
        <taxon>Actinomycetota</taxon>
        <taxon>Rubrobacteria</taxon>
        <taxon>Rubrobacterales</taxon>
        <taxon>Rubrobacteraceae</taxon>
        <taxon>environmental samples</taxon>
    </lineage>
</organism>
<sequence>GNSACSRNRHRPRLRCGGQGLSPARPRRDLRPPRALRAAFSLRVHRRLGRHRRFPGPRAPGDRAGQGSVPRPDLEPGTDAVTDRCGRRPLRAGAAGGAERGCGTGARGRRPDRRCGRGAQACFASPGGCIVGGGLVVLPQRLRGCGGAGRRDYRGAGAPAAACARRVPPVLLLPDTEATGQEVRRSPYPRRL</sequence>
<feature type="region of interest" description="Disordered" evidence="1">
    <location>
        <begin position="1"/>
        <end position="114"/>
    </location>
</feature>
<name>A0A6J4R0M0_9ACTN</name>
<gene>
    <name evidence="2" type="ORF">AVDCRST_MAG25-182</name>
</gene>